<organism evidence="2">
    <name type="scientific">bioreactor metagenome</name>
    <dbReference type="NCBI Taxonomy" id="1076179"/>
    <lineage>
        <taxon>unclassified sequences</taxon>
        <taxon>metagenomes</taxon>
        <taxon>ecological metagenomes</taxon>
    </lineage>
</organism>
<dbReference type="InterPro" id="IPR003607">
    <property type="entry name" value="HD/PDEase_dom"/>
</dbReference>
<dbReference type="InterPro" id="IPR037522">
    <property type="entry name" value="HD_GYP_dom"/>
</dbReference>
<dbReference type="Gene3D" id="1.10.3210.10">
    <property type="entry name" value="Hypothetical protein af1432"/>
    <property type="match status" value="1"/>
</dbReference>
<dbReference type="SUPFAM" id="SSF109604">
    <property type="entry name" value="HD-domain/PDEase-like"/>
    <property type="match status" value="1"/>
</dbReference>
<comment type="caution">
    <text evidence="2">The sequence shown here is derived from an EMBL/GenBank/DDBJ whole genome shotgun (WGS) entry which is preliminary data.</text>
</comment>
<dbReference type="AlphaFoldDB" id="A0A645IDU6"/>
<accession>A0A645IDU6</accession>
<name>A0A645IDU6_9ZZZZ</name>
<dbReference type="PROSITE" id="PS51832">
    <property type="entry name" value="HD_GYP"/>
    <property type="match status" value="1"/>
</dbReference>
<sequence length="100" mass="11305">MDLPEVILTMILQHHERLDGSGYPNKLRGDEIVLESRILAVADVVEAMTSHRPYRPALGIEAALKEIESGRGVKYDRRIVDLCVSLFRDEGFLFSHDAEI</sequence>
<dbReference type="PANTHER" id="PTHR43155">
    <property type="entry name" value="CYCLIC DI-GMP PHOSPHODIESTERASE PA4108-RELATED"/>
    <property type="match status" value="1"/>
</dbReference>
<protein>
    <recommendedName>
        <fullName evidence="1">HD-GYP domain-containing protein</fullName>
    </recommendedName>
</protein>
<dbReference type="EMBL" id="VSSQ01112787">
    <property type="protein sequence ID" value="MPN49488.1"/>
    <property type="molecule type" value="Genomic_DNA"/>
</dbReference>
<proteinExistence type="predicted"/>
<feature type="domain" description="HD-GYP" evidence="1">
    <location>
        <begin position="1"/>
        <end position="99"/>
    </location>
</feature>
<dbReference type="PANTHER" id="PTHR43155:SF2">
    <property type="entry name" value="CYCLIC DI-GMP PHOSPHODIESTERASE PA4108"/>
    <property type="match status" value="1"/>
</dbReference>
<gene>
    <name evidence="2" type="ORF">SDC9_197109</name>
</gene>
<evidence type="ECO:0000259" key="1">
    <source>
        <dbReference type="PROSITE" id="PS51832"/>
    </source>
</evidence>
<dbReference type="CDD" id="cd00077">
    <property type="entry name" value="HDc"/>
    <property type="match status" value="1"/>
</dbReference>
<dbReference type="Pfam" id="PF13487">
    <property type="entry name" value="HD_5"/>
    <property type="match status" value="1"/>
</dbReference>
<evidence type="ECO:0000313" key="2">
    <source>
        <dbReference type="EMBL" id="MPN49488.1"/>
    </source>
</evidence>
<reference evidence="2" key="1">
    <citation type="submission" date="2019-08" db="EMBL/GenBank/DDBJ databases">
        <authorList>
            <person name="Kucharzyk K."/>
            <person name="Murdoch R.W."/>
            <person name="Higgins S."/>
            <person name="Loffler F."/>
        </authorList>
    </citation>
    <scope>NUCLEOTIDE SEQUENCE</scope>
</reference>